<evidence type="ECO:0000256" key="1">
    <source>
        <dbReference type="ARBA" id="ARBA00004340"/>
    </source>
</evidence>
<sequence>MVLLNCALVGVGSVISIIIEEWKTVALLKDAIKAKKPDTIKGEADNLQLSLAKKGEGWLPIEDLAAIEDGVAVPGFEKVSLVDTKRVKYSAYSIQKVLQMKGLPSPQTEQIHVLVVVPEQTQGQPRLWLVTGSVDNALNTKGIRCRLYWMATLRIGYYDPVRRTPDKNVAFWYEGNKLCFHVLFKTGACFYISSLHRSGGLTLFSFAEDAALLFETDLRTGPQTLGSPLYDQVVETRVAQINAVSAELQRVFYADYVPEESESPQNTISSVSLTTSVSNLDTSTDEFEYQRIERKNHFVPYGKAESCHLVSRKQSRDHKREFAKYDRDPNNRLALSRDMHGWYDGMSIEFPIVNMLPGSVDKNSSIGNRRKVEVFVKVVDAQCTDRVFSRLKEGSTKTDDPLVMKTFVHVEDPETFCFCMRWKYDDNDKRQRSFFDMTPAVD</sequence>
<dbReference type="Pfam" id="PF20147">
    <property type="entry name" value="Crinkler"/>
    <property type="match status" value="1"/>
</dbReference>
<proteinExistence type="predicted"/>
<evidence type="ECO:0000256" key="3">
    <source>
        <dbReference type="ARBA" id="ARBA00022525"/>
    </source>
</evidence>
<dbReference type="OrthoDB" id="167134at2759"/>
<dbReference type="EMBL" id="ANJA01003781">
    <property type="protein sequence ID" value="ETO61434.1"/>
    <property type="molecule type" value="Genomic_DNA"/>
</dbReference>
<dbReference type="GO" id="GO:0043657">
    <property type="term" value="C:host cell"/>
    <property type="evidence" value="ECO:0007669"/>
    <property type="project" value="UniProtKB-SubCell"/>
</dbReference>
<keyword evidence="3" id="KW-0964">Secreted</keyword>
<dbReference type="InterPro" id="IPR045379">
    <property type="entry name" value="Crinkler_N"/>
</dbReference>
<evidence type="ECO:0000313" key="6">
    <source>
        <dbReference type="Proteomes" id="UP000028582"/>
    </source>
</evidence>
<dbReference type="AlphaFoldDB" id="A0A080Z473"/>
<comment type="caution">
    <text evidence="5">The sequence shown here is derived from an EMBL/GenBank/DDBJ whole genome shotgun (WGS) entry which is preliminary data.</text>
</comment>
<organism evidence="5 6">
    <name type="scientific">Phytophthora nicotianae P1976</name>
    <dbReference type="NCBI Taxonomy" id="1317066"/>
    <lineage>
        <taxon>Eukaryota</taxon>
        <taxon>Sar</taxon>
        <taxon>Stramenopiles</taxon>
        <taxon>Oomycota</taxon>
        <taxon>Peronosporomycetes</taxon>
        <taxon>Peronosporales</taxon>
        <taxon>Peronosporaceae</taxon>
        <taxon>Phytophthora</taxon>
    </lineage>
</organism>
<evidence type="ECO:0000259" key="4">
    <source>
        <dbReference type="Pfam" id="PF20147"/>
    </source>
</evidence>
<protein>
    <recommendedName>
        <fullName evidence="4">Crinkler effector protein N-terminal domain-containing protein</fullName>
    </recommendedName>
</protein>
<comment type="subcellular location">
    <subcellularLocation>
        <location evidence="1">Host cell</location>
    </subcellularLocation>
    <subcellularLocation>
        <location evidence="2">Secreted</location>
    </subcellularLocation>
</comment>
<dbReference type="Proteomes" id="UP000028582">
    <property type="component" value="Unassembled WGS sequence"/>
</dbReference>
<gene>
    <name evidence="5" type="ORF">F444_20554</name>
</gene>
<evidence type="ECO:0000313" key="5">
    <source>
        <dbReference type="EMBL" id="ETO61434.1"/>
    </source>
</evidence>
<dbReference type="GO" id="GO:0005576">
    <property type="term" value="C:extracellular region"/>
    <property type="evidence" value="ECO:0007669"/>
    <property type="project" value="UniProtKB-SubCell"/>
</dbReference>
<name>A0A080Z473_PHYNI</name>
<evidence type="ECO:0000256" key="2">
    <source>
        <dbReference type="ARBA" id="ARBA00004613"/>
    </source>
</evidence>
<feature type="domain" description="Crinkler effector protein N-terminal" evidence="4">
    <location>
        <begin position="4"/>
        <end position="116"/>
    </location>
</feature>
<accession>A0A080Z473</accession>
<reference evidence="5 6" key="1">
    <citation type="submission" date="2013-11" db="EMBL/GenBank/DDBJ databases">
        <title>The Genome Sequence of Phytophthora parasitica P1976.</title>
        <authorList>
            <consortium name="The Broad Institute Genomics Platform"/>
            <person name="Russ C."/>
            <person name="Tyler B."/>
            <person name="Panabieres F."/>
            <person name="Shan W."/>
            <person name="Tripathy S."/>
            <person name="Grunwald N."/>
            <person name="Machado M."/>
            <person name="Johnson C.S."/>
            <person name="Walker B."/>
            <person name="Young S."/>
            <person name="Zeng Q."/>
            <person name="Gargeya S."/>
            <person name="Fitzgerald M."/>
            <person name="Haas B."/>
            <person name="Abouelleil A."/>
            <person name="Allen A.W."/>
            <person name="Alvarado L."/>
            <person name="Arachchi H.M."/>
            <person name="Berlin A.M."/>
            <person name="Chapman S.B."/>
            <person name="Gainer-Dewar J."/>
            <person name="Goldberg J."/>
            <person name="Griggs A."/>
            <person name="Gujja S."/>
            <person name="Hansen M."/>
            <person name="Howarth C."/>
            <person name="Imamovic A."/>
            <person name="Ireland A."/>
            <person name="Larimer J."/>
            <person name="McCowan C."/>
            <person name="Murphy C."/>
            <person name="Pearson M."/>
            <person name="Poon T.W."/>
            <person name="Priest M."/>
            <person name="Roberts A."/>
            <person name="Saif S."/>
            <person name="Shea T."/>
            <person name="Sisk P."/>
            <person name="Sykes S."/>
            <person name="Wortman J."/>
            <person name="Nusbaum C."/>
            <person name="Birren B."/>
        </authorList>
    </citation>
    <scope>NUCLEOTIDE SEQUENCE [LARGE SCALE GENOMIC DNA]</scope>
    <source>
        <strain evidence="5 6">P1976</strain>
    </source>
</reference>